<reference evidence="10 11" key="1">
    <citation type="submission" date="2018-09" db="EMBL/GenBank/DDBJ databases">
        <title>Arachidicoccus sp. nov., a bacterium isolated from soil.</title>
        <authorList>
            <person name="Weon H.-Y."/>
            <person name="Kwon S.-W."/>
            <person name="Lee S.A."/>
        </authorList>
    </citation>
    <scope>NUCLEOTIDE SEQUENCE [LARGE SCALE GENOMIC DNA]</scope>
    <source>
        <strain evidence="10 11">KIS59-12</strain>
    </source>
</reference>
<organism evidence="10 11">
    <name type="scientific">Arachidicoccus soli</name>
    <dbReference type="NCBI Taxonomy" id="2341117"/>
    <lineage>
        <taxon>Bacteria</taxon>
        <taxon>Pseudomonadati</taxon>
        <taxon>Bacteroidota</taxon>
        <taxon>Chitinophagia</taxon>
        <taxon>Chitinophagales</taxon>
        <taxon>Chitinophagaceae</taxon>
        <taxon>Arachidicoccus</taxon>
    </lineage>
</organism>
<dbReference type="InterPro" id="IPR023997">
    <property type="entry name" value="TonB-dep_OMP_SusC/RagA_CS"/>
</dbReference>
<evidence type="ECO:0000256" key="7">
    <source>
        <dbReference type="PROSITE-ProRule" id="PRU01360"/>
    </source>
</evidence>
<dbReference type="Pfam" id="PF13715">
    <property type="entry name" value="CarbopepD_reg_2"/>
    <property type="match status" value="1"/>
</dbReference>
<dbReference type="EMBL" id="CP032489">
    <property type="protein sequence ID" value="AYD48258.1"/>
    <property type="molecule type" value="Genomic_DNA"/>
</dbReference>
<dbReference type="FunFam" id="2.170.130.10:FF:000003">
    <property type="entry name" value="SusC/RagA family TonB-linked outer membrane protein"/>
    <property type="match status" value="1"/>
</dbReference>
<proteinExistence type="inferred from homology"/>
<evidence type="ECO:0000313" key="10">
    <source>
        <dbReference type="EMBL" id="AYD48258.1"/>
    </source>
</evidence>
<dbReference type="InterPro" id="IPR023996">
    <property type="entry name" value="TonB-dep_OMP_SusC/RagA"/>
</dbReference>
<keyword evidence="11" id="KW-1185">Reference proteome</keyword>
<feature type="signal peptide" evidence="8">
    <location>
        <begin position="1"/>
        <end position="39"/>
    </location>
</feature>
<dbReference type="Gene3D" id="2.40.170.20">
    <property type="entry name" value="TonB-dependent receptor, beta-barrel domain"/>
    <property type="match status" value="1"/>
</dbReference>
<dbReference type="InterPro" id="IPR036942">
    <property type="entry name" value="Beta-barrel_TonB_sf"/>
</dbReference>
<comment type="similarity">
    <text evidence="7">Belongs to the TonB-dependent receptor family.</text>
</comment>
<dbReference type="KEGG" id="ark:D6B99_11990"/>
<comment type="subcellular location">
    <subcellularLocation>
        <location evidence="1 7">Cell outer membrane</location>
        <topology evidence="1 7">Multi-pass membrane protein</topology>
    </subcellularLocation>
</comment>
<keyword evidence="10" id="KW-0675">Receptor</keyword>
<feature type="domain" description="TonB-dependent receptor plug" evidence="9">
    <location>
        <begin position="133"/>
        <end position="245"/>
    </location>
</feature>
<dbReference type="Gene3D" id="2.170.130.10">
    <property type="entry name" value="TonB-dependent receptor, plug domain"/>
    <property type="match status" value="1"/>
</dbReference>
<dbReference type="OrthoDB" id="9768177at2"/>
<protein>
    <submittedName>
        <fullName evidence="10">TonB-dependent receptor</fullName>
    </submittedName>
</protein>
<dbReference type="NCBIfam" id="TIGR04056">
    <property type="entry name" value="OMP_RagA_SusC"/>
    <property type="match status" value="1"/>
</dbReference>
<dbReference type="Pfam" id="PF07715">
    <property type="entry name" value="Plug"/>
    <property type="match status" value="1"/>
</dbReference>
<dbReference type="AlphaFoldDB" id="A0A386HQN5"/>
<dbReference type="Proteomes" id="UP000266118">
    <property type="component" value="Chromosome"/>
</dbReference>
<evidence type="ECO:0000256" key="8">
    <source>
        <dbReference type="SAM" id="SignalP"/>
    </source>
</evidence>
<dbReference type="Gene3D" id="2.60.40.1120">
    <property type="entry name" value="Carboxypeptidase-like, regulatory domain"/>
    <property type="match status" value="1"/>
</dbReference>
<evidence type="ECO:0000256" key="6">
    <source>
        <dbReference type="ARBA" id="ARBA00023237"/>
    </source>
</evidence>
<dbReference type="RefSeq" id="WP_119988758.1">
    <property type="nucleotide sequence ID" value="NZ_CP032489.1"/>
</dbReference>
<gene>
    <name evidence="10" type="ORF">D6B99_11990</name>
</gene>
<dbReference type="InterPro" id="IPR012910">
    <property type="entry name" value="Plug_dom"/>
</dbReference>
<dbReference type="GO" id="GO:0009279">
    <property type="term" value="C:cell outer membrane"/>
    <property type="evidence" value="ECO:0007669"/>
    <property type="project" value="UniProtKB-SubCell"/>
</dbReference>
<keyword evidence="6 7" id="KW-0998">Cell outer membrane</keyword>
<keyword evidence="3 7" id="KW-1134">Transmembrane beta strand</keyword>
<keyword evidence="8" id="KW-0732">Signal</keyword>
<evidence type="ECO:0000313" key="11">
    <source>
        <dbReference type="Proteomes" id="UP000266118"/>
    </source>
</evidence>
<evidence type="ECO:0000256" key="4">
    <source>
        <dbReference type="ARBA" id="ARBA00022692"/>
    </source>
</evidence>
<evidence type="ECO:0000256" key="5">
    <source>
        <dbReference type="ARBA" id="ARBA00023136"/>
    </source>
</evidence>
<dbReference type="SUPFAM" id="SSF49464">
    <property type="entry name" value="Carboxypeptidase regulatory domain-like"/>
    <property type="match status" value="1"/>
</dbReference>
<name>A0A386HQN5_9BACT</name>
<accession>A0A386HQN5</accession>
<dbReference type="InterPro" id="IPR008969">
    <property type="entry name" value="CarboxyPept-like_regulatory"/>
</dbReference>
<dbReference type="PROSITE" id="PS52016">
    <property type="entry name" value="TONB_DEPENDENT_REC_3"/>
    <property type="match status" value="1"/>
</dbReference>
<evidence type="ECO:0000259" key="9">
    <source>
        <dbReference type="Pfam" id="PF07715"/>
    </source>
</evidence>
<evidence type="ECO:0000256" key="2">
    <source>
        <dbReference type="ARBA" id="ARBA00022448"/>
    </source>
</evidence>
<keyword evidence="4 7" id="KW-0812">Transmembrane</keyword>
<keyword evidence="2 7" id="KW-0813">Transport</keyword>
<dbReference type="InterPro" id="IPR039426">
    <property type="entry name" value="TonB-dep_rcpt-like"/>
</dbReference>
<dbReference type="SUPFAM" id="SSF56935">
    <property type="entry name" value="Porins"/>
    <property type="match status" value="1"/>
</dbReference>
<dbReference type="NCBIfam" id="TIGR04057">
    <property type="entry name" value="SusC_RagA_signa"/>
    <property type="match status" value="1"/>
</dbReference>
<sequence length="1005" mass="110501">MNYCFTFPIVGKNKSKRFSRIVLSFFLASFFLISISANAQNKIDIHGTVVDSSGAPIAGVSVLQMNSKVGTITDASGHFEIAAKLPSSLIFSYIGYESQTIEVRKNDNLQIVLRKSNAASLNDVIVVGYGTQKKEDVTGAISSVPQSRLTEIPSTNVLQSVEGSVPGLTITNTSSVPGKQPDIMVRGQNSIAAGSGPYIVVDGIPLIQTQGSSINDINPNDIASIQVLKDASATAIYGVRGSNGVILITTKRGKTGKPQIRYNGYTGIENIAHILEPRSPAEYIQKYADYLSATGQTQTSPVPNYSELPNYNAGKTTNWIDATTQTGIMQDHNLTVSGGSDKVKYYVGGEYMDQKGVIKGYQYKRVNIRSNLDIDITSFLKIGMSSYLTSNNYDGGRANLLLATAMSPYGNEYNADGSYAIYPMYPELLYVNPLLGLTTQQINRNVNINGNAYAEVTFPGVLKGLKYRLNTGYIYFPERSASYTGRADNDMLGTASITNAHTNNYTIENLLYYDKNWGKHHLDFTGLYSAQQRRYITATAGAKGFVNDIISFNNLGAGATQTSSSYSDRYASNSQMGRINYNYANRYLFSLTARRDGASVMGAHTTKYGIFPSAAFGWNINKEKFMQNISFVDNLKLRASYGKTGNEGIAVYQTITTENAVRYPFNGVSTIGVLAGNLGNANLHWESTKTLNLGVDFAFLNNRISGSIDAYKNNTYDLILKRSLPIITGYSSVLDNIGKTKNQGIELSLNTQNIAGNLFKWETSIVFSTNRNRIVDLYGDAKDDIGNRWFIGKPIGVIYDYKMLGVWQTGEDPSQVDPTAKPGDLKFSDINGDHQITADDKVILGQTTPKWTGGISNTFHYKNFNLNIFIQTVQGVMKNDPDLSYADESGRRNTPAVIGYWTPTNGNNDFPSLAYNNTRGYGWARNASYTRLKDITLSYVFSQKIVDHLGLAGLTIYASGKNLYTDTKWIGWDPEDNYSSRGSGDWTNNYPLTRSYVFGINISLK</sequence>
<evidence type="ECO:0000256" key="3">
    <source>
        <dbReference type="ARBA" id="ARBA00022452"/>
    </source>
</evidence>
<dbReference type="InterPro" id="IPR037066">
    <property type="entry name" value="Plug_dom_sf"/>
</dbReference>
<evidence type="ECO:0000256" key="1">
    <source>
        <dbReference type="ARBA" id="ARBA00004571"/>
    </source>
</evidence>
<keyword evidence="5 7" id="KW-0472">Membrane</keyword>
<feature type="chain" id="PRO_5017298151" evidence="8">
    <location>
        <begin position="40"/>
        <end position="1005"/>
    </location>
</feature>